<dbReference type="Proteomes" id="UP000002791">
    <property type="component" value="Chromosome"/>
</dbReference>
<evidence type="ECO:0000313" key="1">
    <source>
        <dbReference type="EMBL" id="EHR62662.1"/>
    </source>
</evidence>
<organism evidence="1 2">
    <name type="scientific">Saccharomonospora cyanea NA-134</name>
    <dbReference type="NCBI Taxonomy" id="882082"/>
    <lineage>
        <taxon>Bacteria</taxon>
        <taxon>Bacillati</taxon>
        <taxon>Actinomycetota</taxon>
        <taxon>Actinomycetes</taxon>
        <taxon>Pseudonocardiales</taxon>
        <taxon>Pseudonocardiaceae</taxon>
        <taxon>Saccharomonospora</taxon>
    </lineage>
</organism>
<name>H5XG80_9PSEU</name>
<reference evidence="1 2" key="1">
    <citation type="submission" date="2011-11" db="EMBL/GenBank/DDBJ databases">
        <title>The Noncontiguous Finished sequence of Saccharomonospora cyanea NA-134.</title>
        <authorList>
            <consortium name="US DOE Joint Genome Institute"/>
            <person name="Lucas S."/>
            <person name="Han J."/>
            <person name="Lapidus A."/>
            <person name="Cheng J.-F."/>
            <person name="Goodwin L."/>
            <person name="Pitluck S."/>
            <person name="Peters L."/>
            <person name="Ovchinnikova G."/>
            <person name="Lu M."/>
            <person name="Detter J.C."/>
            <person name="Han C."/>
            <person name="Tapia R."/>
            <person name="Land M."/>
            <person name="Hauser L."/>
            <person name="Kyrpides N."/>
            <person name="Ivanova N."/>
            <person name="Pagani I."/>
            <person name="Brambilla E.-M."/>
            <person name="Klenk H.-P."/>
            <person name="Woyke T."/>
        </authorList>
    </citation>
    <scope>NUCLEOTIDE SEQUENCE [LARGE SCALE GENOMIC DNA]</scope>
    <source>
        <strain evidence="1 2">NA-134</strain>
    </source>
</reference>
<gene>
    <name evidence="1" type="ORF">SaccyDRAFT_3836</name>
</gene>
<sequence length="113" mass="12553">MLTDRGKQLQAFFDELTVHLARWDNRHAGQADAGARRAADDAVASITALTRALHKLRRELVGEARRTGDATAARRSALPHRFRGYDGYDGYGGYDGYEIDDNDVVDDQAEQAM</sequence>
<dbReference type="AlphaFoldDB" id="H5XG80"/>
<evidence type="ECO:0000313" key="2">
    <source>
        <dbReference type="Proteomes" id="UP000002791"/>
    </source>
</evidence>
<accession>H5XG80</accession>
<dbReference type="HOGENOM" id="CLU_2131717_0_0_11"/>
<keyword evidence="2" id="KW-1185">Reference proteome</keyword>
<protein>
    <submittedName>
        <fullName evidence="1">Uncharacterized protein</fullName>
    </submittedName>
</protein>
<dbReference type="EMBL" id="CM001440">
    <property type="protein sequence ID" value="EHR62662.1"/>
    <property type="molecule type" value="Genomic_DNA"/>
</dbReference>
<proteinExistence type="predicted"/>